<proteinExistence type="predicted"/>
<sequence length="55" mass="6563">MHEITLRVNDKELRRLRRVAKHLDYDNEGELITTIIDRLCRARLSRDGHLYEATS</sequence>
<reference evidence="1 2" key="1">
    <citation type="submission" date="2018-08" db="EMBL/GenBank/DDBJ databases">
        <authorList>
            <consortium name="Pathogen Informatics"/>
        </authorList>
    </citation>
    <scope>NUCLEOTIDE SEQUENCE [LARGE SCALE GENOMIC DNA]</scope>
    <source>
        <strain evidence="1 2">EuSCAPE_IT371</strain>
    </source>
</reference>
<evidence type="ECO:0000313" key="1">
    <source>
        <dbReference type="EMBL" id="SXD86814.1"/>
    </source>
</evidence>
<dbReference type="EMBL" id="UJZG01000001">
    <property type="protein sequence ID" value="SXD86814.1"/>
    <property type="molecule type" value="Genomic_DNA"/>
</dbReference>
<name>A0A8B4TNC4_9ENTR</name>
<comment type="caution">
    <text evidence="1">The sequence shown here is derived from an EMBL/GenBank/DDBJ whole genome shotgun (WGS) entry which is preliminary data.</text>
</comment>
<gene>
    <name evidence="1" type="ORF">SAMEA3538780_00414</name>
</gene>
<dbReference type="AlphaFoldDB" id="A0A8B4TNC4"/>
<organism evidence="1 2">
    <name type="scientific">Klebsiella quasivariicola</name>
    <dbReference type="NCBI Taxonomy" id="2026240"/>
    <lineage>
        <taxon>Bacteria</taxon>
        <taxon>Pseudomonadati</taxon>
        <taxon>Pseudomonadota</taxon>
        <taxon>Gammaproteobacteria</taxon>
        <taxon>Enterobacterales</taxon>
        <taxon>Enterobacteriaceae</taxon>
        <taxon>Klebsiella/Raoultella group</taxon>
        <taxon>Klebsiella</taxon>
        <taxon>Klebsiella pneumoniae complex</taxon>
    </lineage>
</organism>
<dbReference type="Proteomes" id="UP000257712">
    <property type="component" value="Unassembled WGS sequence"/>
</dbReference>
<protein>
    <submittedName>
        <fullName evidence="1">Uncharacterized protein</fullName>
    </submittedName>
</protein>
<evidence type="ECO:0000313" key="2">
    <source>
        <dbReference type="Proteomes" id="UP000257712"/>
    </source>
</evidence>
<accession>A0A8B4TNC4</accession>